<sequence>MPSHRDWTDLPDQVRAAIQAHTGPIATVIPTGRGQTCDIAATLRLADGQRRFLKGVQGADRRMRWLRHEVTAGRLAPGLAPEVLFHADVGDWLVVVFEHVEGRTADFSPHSPDLARVAATMQRLATIPASGVGPLRDRWEGHQSWRTLAEKAPDRLDNWHKTHLESLIHWESAAANRVAGPSLLHMDLHQHQFLIGPDAHDVRVVDWSWPAQGAPWVDVAFLVIRLTGAGHPPGDAEQWAAGISSWSFTTEEALTSFAARVAGLWRYRAAQHPNSSMWRSNAAMADTYLRWRLAKLL</sequence>
<name>A0A8J3CA12_9PSEU</name>
<reference evidence="1" key="1">
    <citation type="journal article" date="2014" name="Int. J. Syst. Evol. Microbiol.">
        <title>Complete genome sequence of Corynebacterium casei LMG S-19264T (=DSM 44701T), isolated from a smear-ripened cheese.</title>
        <authorList>
            <consortium name="US DOE Joint Genome Institute (JGI-PGF)"/>
            <person name="Walter F."/>
            <person name="Albersmeier A."/>
            <person name="Kalinowski J."/>
            <person name="Ruckert C."/>
        </authorList>
    </citation>
    <scope>NUCLEOTIDE SEQUENCE</scope>
    <source>
        <strain evidence="1">CGMCC 4.5737</strain>
    </source>
</reference>
<dbReference type="RefSeq" id="WP_189056020.1">
    <property type="nucleotide sequence ID" value="NZ_BMMK01000006.1"/>
</dbReference>
<dbReference type="Proteomes" id="UP000637578">
    <property type="component" value="Unassembled WGS sequence"/>
</dbReference>
<evidence type="ECO:0008006" key="3">
    <source>
        <dbReference type="Google" id="ProtNLM"/>
    </source>
</evidence>
<evidence type="ECO:0000313" key="1">
    <source>
        <dbReference type="EMBL" id="GGM48183.1"/>
    </source>
</evidence>
<proteinExistence type="predicted"/>
<dbReference type="AlphaFoldDB" id="A0A8J3CA12"/>
<protein>
    <recommendedName>
        <fullName evidence="3">Aminoglycoside phosphotransferase domain-containing protein</fullName>
    </recommendedName>
</protein>
<keyword evidence="2" id="KW-1185">Reference proteome</keyword>
<dbReference type="SUPFAM" id="SSF56112">
    <property type="entry name" value="Protein kinase-like (PK-like)"/>
    <property type="match status" value="1"/>
</dbReference>
<reference evidence="1" key="2">
    <citation type="submission" date="2020-09" db="EMBL/GenBank/DDBJ databases">
        <authorList>
            <person name="Sun Q."/>
            <person name="Zhou Y."/>
        </authorList>
    </citation>
    <scope>NUCLEOTIDE SEQUENCE</scope>
    <source>
        <strain evidence="1">CGMCC 4.5737</strain>
    </source>
</reference>
<organism evidence="1 2">
    <name type="scientific">Longimycelium tulufanense</name>
    <dbReference type="NCBI Taxonomy" id="907463"/>
    <lineage>
        <taxon>Bacteria</taxon>
        <taxon>Bacillati</taxon>
        <taxon>Actinomycetota</taxon>
        <taxon>Actinomycetes</taxon>
        <taxon>Pseudonocardiales</taxon>
        <taxon>Pseudonocardiaceae</taxon>
        <taxon>Longimycelium</taxon>
    </lineage>
</organism>
<accession>A0A8J3CA12</accession>
<dbReference type="InterPro" id="IPR011009">
    <property type="entry name" value="Kinase-like_dom_sf"/>
</dbReference>
<evidence type="ECO:0000313" key="2">
    <source>
        <dbReference type="Proteomes" id="UP000637578"/>
    </source>
</evidence>
<comment type="caution">
    <text evidence="1">The sequence shown here is derived from an EMBL/GenBank/DDBJ whole genome shotgun (WGS) entry which is preliminary data.</text>
</comment>
<dbReference type="EMBL" id="BMMK01000006">
    <property type="protein sequence ID" value="GGM48183.1"/>
    <property type="molecule type" value="Genomic_DNA"/>
</dbReference>
<gene>
    <name evidence="1" type="ORF">GCM10012275_19050</name>
</gene>
<dbReference type="Gene3D" id="3.90.1200.10">
    <property type="match status" value="1"/>
</dbReference>